<dbReference type="Proteomes" id="UP000237749">
    <property type="component" value="Unassembled WGS sequence"/>
</dbReference>
<evidence type="ECO:0000256" key="1">
    <source>
        <dbReference type="SAM" id="Phobius"/>
    </source>
</evidence>
<dbReference type="EMBL" id="PTJA01000009">
    <property type="protein sequence ID" value="PPK79731.1"/>
    <property type="molecule type" value="Genomic_DNA"/>
</dbReference>
<organism evidence="2 3">
    <name type="scientific">Lacrimispora xylanisolvens</name>
    <dbReference type="NCBI Taxonomy" id="384636"/>
    <lineage>
        <taxon>Bacteria</taxon>
        <taxon>Bacillati</taxon>
        <taxon>Bacillota</taxon>
        <taxon>Clostridia</taxon>
        <taxon>Lachnospirales</taxon>
        <taxon>Lachnospiraceae</taxon>
        <taxon>Lacrimispora</taxon>
    </lineage>
</organism>
<evidence type="ECO:0000313" key="3">
    <source>
        <dbReference type="Proteomes" id="UP000237749"/>
    </source>
</evidence>
<comment type="caution">
    <text evidence="2">The sequence shown here is derived from an EMBL/GenBank/DDBJ whole genome shotgun (WGS) entry which is preliminary data.</text>
</comment>
<sequence>MYTINKKYDMIILSFFVAASLLVMWINILRGAALKITKYKSVIPIYLTGLLWFLYSLMFPLYRLWDYFIVLVLSVFIHLSASVISSLLTKERYQGIDTGDWNVNDVLLTAVDDLDKMRQLKSTIQNEEIRIQIQSFEDDSRQIIEFIRNNPQRYSKTSRFFQYYLPETVKLLHNYAEMEIQGGKAENRSAGLQNIADFLKQLVTIYHKIRVNIYEDKVLESSIDIEVMETMLRQDGYLDDMAPLSLENGGTNEIFKE</sequence>
<feature type="transmembrane region" description="Helical" evidence="1">
    <location>
        <begin position="41"/>
        <end position="61"/>
    </location>
</feature>
<dbReference type="Pfam" id="PF10112">
    <property type="entry name" value="Halogen_Hydrol"/>
    <property type="match status" value="1"/>
</dbReference>
<dbReference type="InterPro" id="IPR018770">
    <property type="entry name" value="ChloroindolylP_hydrolase"/>
</dbReference>
<accession>A0A2S6HQ75</accession>
<dbReference type="AlphaFoldDB" id="A0A2S6HQ75"/>
<protein>
    <submittedName>
        <fullName evidence="2">5-bromo-4-chloroindolyl phosphate hydrolysis protein</fullName>
    </submittedName>
</protein>
<name>A0A2S6HQ75_9FIRM</name>
<evidence type="ECO:0000313" key="2">
    <source>
        <dbReference type="EMBL" id="PPK79731.1"/>
    </source>
</evidence>
<reference evidence="2 3" key="1">
    <citation type="submission" date="2018-02" db="EMBL/GenBank/DDBJ databases">
        <title>Genomic Encyclopedia of Archaeal and Bacterial Type Strains, Phase II (KMG-II): from individual species to whole genera.</title>
        <authorList>
            <person name="Goeker M."/>
        </authorList>
    </citation>
    <scope>NUCLEOTIDE SEQUENCE [LARGE SCALE GENOMIC DNA]</scope>
    <source>
        <strain evidence="2 3">DSM 3808</strain>
    </source>
</reference>
<dbReference type="OrthoDB" id="1121821at2"/>
<feature type="transmembrane region" description="Helical" evidence="1">
    <location>
        <begin position="67"/>
        <end position="88"/>
    </location>
</feature>
<keyword evidence="1" id="KW-1133">Transmembrane helix</keyword>
<keyword evidence="1" id="KW-0472">Membrane</keyword>
<keyword evidence="3" id="KW-1185">Reference proteome</keyword>
<keyword evidence="1" id="KW-0812">Transmembrane</keyword>
<proteinExistence type="predicted"/>
<gene>
    <name evidence="2" type="ORF">BXY41_109210</name>
</gene>
<feature type="transmembrane region" description="Helical" evidence="1">
    <location>
        <begin position="12"/>
        <end position="29"/>
    </location>
</feature>